<dbReference type="Proteomes" id="UP000242864">
    <property type="component" value="Chromosome"/>
</dbReference>
<keyword evidence="1" id="KW-1133">Transmembrane helix</keyword>
<dbReference type="InterPro" id="IPR010315">
    <property type="entry name" value="DUF915_hydro-like"/>
</dbReference>
<evidence type="ECO:0000313" key="2">
    <source>
        <dbReference type="EMBL" id="ARJ50835.1"/>
    </source>
</evidence>
<gene>
    <name evidence="2" type="ORF">B5P37_05630</name>
</gene>
<protein>
    <submittedName>
        <fullName evidence="2">Alpha/beta hydrolase</fullName>
    </submittedName>
</protein>
<dbReference type="RefSeq" id="WP_085237313.1">
    <property type="nucleotide sequence ID" value="NZ_CP020773.1"/>
</dbReference>
<proteinExistence type="predicted"/>
<accession>A0AAC9WJ41</accession>
<reference evidence="2 3" key="1">
    <citation type="submission" date="2017-04" db="EMBL/GenBank/DDBJ databases">
        <authorList>
            <person name="Veseli I.A."/>
            <person name="Tang C."/>
            <person name="Pombert J.-F."/>
        </authorList>
    </citation>
    <scope>NUCLEOTIDE SEQUENCE [LARGE SCALE GENOMIC DNA]</scope>
    <source>
        <strain evidence="2 3">ATCC 700373</strain>
    </source>
</reference>
<dbReference type="InterPro" id="IPR029058">
    <property type="entry name" value="AB_hydrolase_fold"/>
</dbReference>
<dbReference type="AlphaFoldDB" id="A0AAC9WJ41"/>
<keyword evidence="3" id="KW-1185">Reference proteome</keyword>
<dbReference type="Gene3D" id="3.40.50.1820">
    <property type="entry name" value="alpha/beta hydrolase"/>
    <property type="match status" value="1"/>
</dbReference>
<keyword evidence="2" id="KW-0378">Hydrolase</keyword>
<name>A0AAC9WJ41_9STAP</name>
<organism evidence="2 3">
    <name type="scientific">Staphylococcus lutrae</name>
    <dbReference type="NCBI Taxonomy" id="155085"/>
    <lineage>
        <taxon>Bacteria</taxon>
        <taxon>Bacillati</taxon>
        <taxon>Bacillota</taxon>
        <taxon>Bacilli</taxon>
        <taxon>Bacillales</taxon>
        <taxon>Staphylococcaceae</taxon>
        <taxon>Staphylococcus</taxon>
    </lineage>
</organism>
<feature type="transmembrane region" description="Helical" evidence="1">
    <location>
        <begin position="6"/>
        <end position="25"/>
    </location>
</feature>
<dbReference type="SUPFAM" id="SSF53474">
    <property type="entry name" value="alpha/beta-Hydrolases"/>
    <property type="match status" value="1"/>
</dbReference>
<dbReference type="EMBL" id="CP020773">
    <property type="protein sequence ID" value="ARJ50835.1"/>
    <property type="molecule type" value="Genomic_DNA"/>
</dbReference>
<evidence type="ECO:0000256" key="1">
    <source>
        <dbReference type="SAM" id="Phobius"/>
    </source>
</evidence>
<dbReference type="Pfam" id="PF06028">
    <property type="entry name" value="DUF915"/>
    <property type="match status" value="1"/>
</dbReference>
<evidence type="ECO:0000313" key="3">
    <source>
        <dbReference type="Proteomes" id="UP000242864"/>
    </source>
</evidence>
<dbReference type="GO" id="GO:0016787">
    <property type="term" value="F:hydrolase activity"/>
    <property type="evidence" value="ECO:0007669"/>
    <property type="project" value="UniProtKB-KW"/>
</dbReference>
<sequence length="288" mass="32101">MKKIWIWGISAVVLIILVGVTFMAINRNASIANNPKHAKFIDSETPTLFLHGFGGSLNSVKFLVSQTEKQGVTQEVITAHVDKNGAVTLKGQLTKKAINPIVQIELENNEESNPKTNAEWFKNVIVALQKEYHFKNFNFVGHSMANMTFAQYMAMYGNDSSLPQLSKEVNIAGTFNGVLGINEEVNEITVNEDGKPSRMIPPYQDLQVLKSVYRGKNIEVLNIYGDLLDGSHSDGSVSVSSARSLKYLLGDSPKRYKESKYEGQTAQHSALHENEKVATELIQFLWHK</sequence>
<keyword evidence="1" id="KW-0472">Membrane</keyword>
<keyword evidence="1" id="KW-0812">Transmembrane</keyword>
<dbReference type="KEGG" id="slz:B5P37_05630"/>